<protein>
    <submittedName>
        <fullName evidence="2">Uncharacterized protein</fullName>
    </submittedName>
</protein>
<feature type="compositionally biased region" description="Polar residues" evidence="1">
    <location>
        <begin position="1"/>
        <end position="17"/>
    </location>
</feature>
<evidence type="ECO:0000313" key="2">
    <source>
        <dbReference type="EMBL" id="RJE20904.1"/>
    </source>
</evidence>
<feature type="compositionally biased region" description="Polar residues" evidence="1">
    <location>
        <begin position="323"/>
        <end position="355"/>
    </location>
</feature>
<accession>A0A3A2ZNH1</accession>
<feature type="compositionally biased region" description="Polar residues" evidence="1">
    <location>
        <begin position="299"/>
        <end position="308"/>
    </location>
</feature>
<organism evidence="2 3">
    <name type="scientific">Aspergillus sclerotialis</name>
    <dbReference type="NCBI Taxonomy" id="2070753"/>
    <lineage>
        <taxon>Eukaryota</taxon>
        <taxon>Fungi</taxon>
        <taxon>Dikarya</taxon>
        <taxon>Ascomycota</taxon>
        <taxon>Pezizomycotina</taxon>
        <taxon>Eurotiomycetes</taxon>
        <taxon>Eurotiomycetidae</taxon>
        <taxon>Eurotiales</taxon>
        <taxon>Aspergillaceae</taxon>
        <taxon>Aspergillus</taxon>
        <taxon>Aspergillus subgen. Polypaecilum</taxon>
    </lineage>
</organism>
<comment type="caution">
    <text evidence="2">The sequence shown here is derived from an EMBL/GenBank/DDBJ whole genome shotgun (WGS) entry which is preliminary data.</text>
</comment>
<feature type="region of interest" description="Disordered" evidence="1">
    <location>
        <begin position="271"/>
        <end position="456"/>
    </location>
</feature>
<dbReference type="EMBL" id="MVGC01000267">
    <property type="protein sequence ID" value="RJE20904.1"/>
    <property type="molecule type" value="Genomic_DNA"/>
</dbReference>
<sequence length="456" mass="48770">MASKQQNPHLSKSQSGTSNQTSNISASPSSSKQPLPLPLKQTQETEYNPANDPPGPVESRSASKIPTTEFNANEEGNNPAEVEGPRILFGDTAPQPRWVCVDANSLPDASQIMALRDVSNTERMVQPSVLPASVEPHDSALVRRPPGRMGVLAWSFDAGNEQEWNGLGYDMLYQHAYRVLEQTLSDPMARERLRDEIRQSNLAETVLNVDDPLPPLPPPPTGYDGNPLPGNIQPEYFYTDYERPTLARHHGVAAEPDESGIVPRMRRHIREIDTNNAGTTSEPSVTSREMTPYPETPGQGFSETVQAPTTGGSVGGTTPEIGHQNNKTPSGQLGATGQSSEHPSSGAMQYESTEVNEMGPSGGSEQGGHGQQLLSAQIPAAPSQPPISSNPGTGTLATKQPGGDASGETESQNTNVGGPSTAPHPTTKTASTPLKRSTEPRRNPPRKARYTGSYRV</sequence>
<feature type="compositionally biased region" description="Low complexity" evidence="1">
    <location>
        <begin position="18"/>
        <end position="42"/>
    </location>
</feature>
<keyword evidence="3" id="KW-1185">Reference proteome</keyword>
<feature type="compositionally biased region" description="Polar residues" evidence="1">
    <location>
        <begin position="60"/>
        <end position="76"/>
    </location>
</feature>
<dbReference type="Proteomes" id="UP000266188">
    <property type="component" value="Unassembled WGS sequence"/>
</dbReference>
<gene>
    <name evidence="2" type="ORF">PHISCL_06750</name>
</gene>
<proteinExistence type="predicted"/>
<evidence type="ECO:0000313" key="3">
    <source>
        <dbReference type="Proteomes" id="UP000266188"/>
    </source>
</evidence>
<name>A0A3A2ZNH1_9EURO</name>
<feature type="compositionally biased region" description="Polar residues" evidence="1">
    <location>
        <begin position="408"/>
        <end position="435"/>
    </location>
</feature>
<feature type="compositionally biased region" description="Polar residues" evidence="1">
    <location>
        <begin position="274"/>
        <end position="289"/>
    </location>
</feature>
<feature type="compositionally biased region" description="Gly residues" evidence="1">
    <location>
        <begin position="360"/>
        <end position="370"/>
    </location>
</feature>
<dbReference type="AlphaFoldDB" id="A0A3A2ZNH1"/>
<reference evidence="3" key="1">
    <citation type="submission" date="2017-02" db="EMBL/GenBank/DDBJ databases">
        <authorList>
            <person name="Tafer H."/>
            <person name="Lopandic K."/>
        </authorList>
    </citation>
    <scope>NUCLEOTIDE SEQUENCE [LARGE SCALE GENOMIC DNA]</scope>
    <source>
        <strain evidence="3">CBS 366.77</strain>
    </source>
</reference>
<evidence type="ECO:0000256" key="1">
    <source>
        <dbReference type="SAM" id="MobiDB-lite"/>
    </source>
</evidence>
<feature type="compositionally biased region" description="Low complexity" evidence="1">
    <location>
        <begin position="371"/>
        <end position="389"/>
    </location>
</feature>
<dbReference type="OrthoDB" id="4506111at2759"/>
<feature type="region of interest" description="Disordered" evidence="1">
    <location>
        <begin position="1"/>
        <end position="86"/>
    </location>
</feature>